<keyword evidence="1" id="KW-0472">Membrane</keyword>
<dbReference type="Pfam" id="PF03929">
    <property type="entry name" value="PepSY_TM"/>
    <property type="match status" value="1"/>
</dbReference>
<evidence type="ECO:0000313" key="3">
    <source>
        <dbReference type="Proteomes" id="UP000014523"/>
    </source>
</evidence>
<dbReference type="AlphaFoldDB" id="A0A829HLQ6"/>
<protein>
    <recommendedName>
        <fullName evidence="4">PepSY domain-containing protein</fullName>
    </recommendedName>
</protein>
<proteinExistence type="predicted"/>
<dbReference type="Proteomes" id="UP000014523">
    <property type="component" value="Unassembled WGS sequence"/>
</dbReference>
<feature type="transmembrane region" description="Helical" evidence="1">
    <location>
        <begin position="21"/>
        <end position="46"/>
    </location>
</feature>
<accession>A0A829HLQ6</accession>
<dbReference type="PANTHER" id="PTHR34219:SF3">
    <property type="entry name" value="BLL7967 PROTEIN"/>
    <property type="match status" value="1"/>
</dbReference>
<keyword evidence="1" id="KW-0812">Transmembrane</keyword>
<dbReference type="EMBL" id="ATGG01000001">
    <property type="protein sequence ID" value="EPF94596.1"/>
    <property type="molecule type" value="Genomic_DNA"/>
</dbReference>
<gene>
    <name evidence="2" type="ORF">F957_00051</name>
</gene>
<keyword evidence="1" id="KW-1133">Transmembrane helix</keyword>
<sequence length="386" mass="43366">MKQTVPSTKKTNSRWYRLNLWIHRWVSLVIVIPFAILSITGVILIFHEEIDHALGVEPTALHSSLAQQRPLADSIATAQRTYPNEQIISTGYDPEHHPGVLLIGMAKPDQSFEQARWLFTDIGTARLIQQPNERDTLTGFLLELHANWFLGFIGQLIGALIAFLVLLSLISGLVVYAPYVKKFLFGILRFNKGQRLLQLDLHNLIGSAVLGWALVVTITGFLLGFGTVAIGVWQMTELKALQEKYQHARVIHPHLSIDQVYAAAQKGQTEWHPTSVFYPKTEYATQGHYMVLLQGNEGLKEKMLKVALVNAETGQVDTVEELPTYLKAILLSQPLHFGNYGGLPLKILWSLCTLLTLFITLNGAWLWWAKRQQKSLKGGNNNATME</sequence>
<reference evidence="2 3" key="1">
    <citation type="submission" date="2013-06" db="EMBL/GenBank/DDBJ databases">
        <title>The Genome Sequence of Acinetobacter gyllenbergii CIP 110306.</title>
        <authorList>
            <consortium name="The Broad Institute Genome Sequencing Platform"/>
            <consortium name="The Broad Institute Genome Sequencing Center for Infectious Disease"/>
            <person name="Cerqueira G."/>
            <person name="Feldgarden M."/>
            <person name="Courvalin P."/>
            <person name="Perichon B."/>
            <person name="Grillot-Courvalin C."/>
            <person name="Clermont D."/>
            <person name="Rocha E."/>
            <person name="Yoon E.-J."/>
            <person name="Nemec A."/>
            <person name="Young S.K."/>
            <person name="Zeng Q."/>
            <person name="Gargeya S."/>
            <person name="Fitzgerald M."/>
            <person name="Abouelleil A."/>
            <person name="Alvarado L."/>
            <person name="Berlin A.M."/>
            <person name="Chapman S.B."/>
            <person name="Dewar J."/>
            <person name="Goldberg J."/>
            <person name="Griggs A."/>
            <person name="Gujja S."/>
            <person name="Hansen M."/>
            <person name="Howarth C."/>
            <person name="Imamovic A."/>
            <person name="Larimer J."/>
            <person name="McCowan C."/>
            <person name="Murphy C."/>
            <person name="Pearson M."/>
            <person name="Priest M."/>
            <person name="Roberts A."/>
            <person name="Saif S."/>
            <person name="Shea T."/>
            <person name="Sykes S."/>
            <person name="Wortman J."/>
            <person name="Nusbaum C."/>
            <person name="Birren B."/>
        </authorList>
    </citation>
    <scope>NUCLEOTIDE SEQUENCE [LARGE SCALE GENOMIC DNA]</scope>
    <source>
        <strain evidence="2 3">CIP 110306</strain>
    </source>
</reference>
<dbReference type="RefSeq" id="WP_016543209.1">
    <property type="nucleotide sequence ID" value="NZ_ASQH01000031.1"/>
</dbReference>
<feature type="transmembrane region" description="Helical" evidence="1">
    <location>
        <begin position="347"/>
        <end position="368"/>
    </location>
</feature>
<organism evidence="2 3">
    <name type="scientific">Acinetobacter gyllenbergii CIP 110306 = MTCC 11365</name>
    <dbReference type="NCBI Taxonomy" id="1217657"/>
    <lineage>
        <taxon>Bacteria</taxon>
        <taxon>Pseudomonadati</taxon>
        <taxon>Pseudomonadota</taxon>
        <taxon>Gammaproteobacteria</taxon>
        <taxon>Moraxellales</taxon>
        <taxon>Moraxellaceae</taxon>
        <taxon>Acinetobacter</taxon>
    </lineage>
</organism>
<evidence type="ECO:0000256" key="1">
    <source>
        <dbReference type="SAM" id="Phobius"/>
    </source>
</evidence>
<comment type="caution">
    <text evidence="2">The sequence shown here is derived from an EMBL/GenBank/DDBJ whole genome shotgun (WGS) entry which is preliminary data.</text>
</comment>
<feature type="transmembrane region" description="Helical" evidence="1">
    <location>
        <begin position="148"/>
        <end position="180"/>
    </location>
</feature>
<feature type="transmembrane region" description="Helical" evidence="1">
    <location>
        <begin position="201"/>
        <end position="233"/>
    </location>
</feature>
<name>A0A829HLQ6_9GAMM</name>
<evidence type="ECO:0008006" key="4">
    <source>
        <dbReference type="Google" id="ProtNLM"/>
    </source>
</evidence>
<dbReference type="InterPro" id="IPR005625">
    <property type="entry name" value="PepSY-ass_TM"/>
</dbReference>
<evidence type="ECO:0000313" key="2">
    <source>
        <dbReference type="EMBL" id="EPF94596.1"/>
    </source>
</evidence>
<keyword evidence="3" id="KW-1185">Reference proteome</keyword>
<dbReference type="PANTHER" id="PTHR34219">
    <property type="entry name" value="IRON-REGULATED INNER MEMBRANE PROTEIN-RELATED"/>
    <property type="match status" value="1"/>
</dbReference>